<organism evidence="1 2">
    <name type="scientific">Puniceicoccus vermicola</name>
    <dbReference type="NCBI Taxonomy" id="388746"/>
    <lineage>
        <taxon>Bacteria</taxon>
        <taxon>Pseudomonadati</taxon>
        <taxon>Verrucomicrobiota</taxon>
        <taxon>Opitutia</taxon>
        <taxon>Puniceicoccales</taxon>
        <taxon>Puniceicoccaceae</taxon>
        <taxon>Puniceicoccus</taxon>
    </lineage>
</organism>
<accession>A0A7X1AZR5</accession>
<dbReference type="RefSeq" id="WP_185693448.1">
    <property type="nucleotide sequence ID" value="NZ_JACHVA010000101.1"/>
</dbReference>
<keyword evidence="2" id="KW-1185">Reference proteome</keyword>
<comment type="caution">
    <text evidence="1">The sequence shown here is derived from an EMBL/GenBank/DDBJ whole genome shotgun (WGS) entry which is preliminary data.</text>
</comment>
<dbReference type="AlphaFoldDB" id="A0A7X1AZR5"/>
<protein>
    <submittedName>
        <fullName evidence="1">Uncharacterized protein</fullName>
    </submittedName>
</protein>
<proteinExistence type="predicted"/>
<dbReference type="InterPro" id="IPR043751">
    <property type="entry name" value="DUF5696"/>
</dbReference>
<reference evidence="1 2" key="1">
    <citation type="submission" date="2020-07" db="EMBL/GenBank/DDBJ databases">
        <authorList>
            <person name="Feng X."/>
        </authorList>
    </citation>
    <scope>NUCLEOTIDE SEQUENCE [LARGE SCALE GENOMIC DNA]</scope>
    <source>
        <strain evidence="1 2">JCM14086</strain>
    </source>
</reference>
<sequence>MKNKLWSAENEYLSVVVHSDASVIIYDKVNGETWCMGAAALQEAGPINEGHVWLRTERSICEQFPGRFRGEREGESCRFTLLGREGEPLGDFRCRFVLDGSWFDCQVVDIDEALPSLVFPTPIESESLVVPQGVGRWIKKPLSQRHFWVFPAHLSMRWFGGLRGRHGWIAVVDQGYQDAGVMAANMTATTGWFKSMNRWQGQRSVRFRFVEGNYVELAKVFRSYAKAKGLFRSLVEKAQTTPALVNMIGSRALFLWQCRTIHPECREDRMQPSLEGEQSPYLKVHQTHEACIDMVEAVKDAGMTRGLVTLCGWINGGYDESHPDVWPPEPALGSIDSLKKLLSQPDPLTVALHDNYQDIYKQSPSWPEGVVRMPNDMPMPGGYWAGGQAYILNSKNSLDYLKRNWEHIGKLPVRAVYCDTTTAVQFYESYEPGNEQTRSQDEAGKLELLRFYKEQAVVLGSEGASDFSVAHIDFLLPFDQERVAGETIPLWGLVYHDTIIRYTVSNAIESSAGDLRKQWLAQMVWGHQMRWYSASKDEWEQSRTAFSESFYVDDWLERVATSEMVSHRFLSDEVEETVFDNGLTLRVNFSSEDYEHSGVNVPALGYRISEDPQ</sequence>
<evidence type="ECO:0000313" key="1">
    <source>
        <dbReference type="EMBL" id="MBC2602784.1"/>
    </source>
</evidence>
<name>A0A7X1AZR5_9BACT</name>
<gene>
    <name evidence="1" type="ORF">H5P30_13450</name>
</gene>
<dbReference type="Proteomes" id="UP000525652">
    <property type="component" value="Unassembled WGS sequence"/>
</dbReference>
<dbReference type="Gene3D" id="3.20.20.80">
    <property type="entry name" value="Glycosidases"/>
    <property type="match status" value="1"/>
</dbReference>
<dbReference type="EMBL" id="JACHVA010000101">
    <property type="protein sequence ID" value="MBC2602784.1"/>
    <property type="molecule type" value="Genomic_DNA"/>
</dbReference>
<evidence type="ECO:0000313" key="2">
    <source>
        <dbReference type="Proteomes" id="UP000525652"/>
    </source>
</evidence>
<dbReference type="Pfam" id="PF18952">
    <property type="entry name" value="DUF5696"/>
    <property type="match status" value="1"/>
</dbReference>